<comment type="caution">
    <text evidence="1">The sequence shown here is derived from an EMBL/GenBank/DDBJ whole genome shotgun (WGS) entry which is preliminary data.</text>
</comment>
<proteinExistence type="predicted"/>
<sequence length="209" mass="24011">MIISIPSSSKKKKLPWDLWSDLVHLSGNSVISDKPWMILGDFNQPLNPEDSSTGGTRISGGMEEFRMCLQSAQLSDLSFHGHHYTWWNKQEANPISRKLNRLLVNDNWLMAFPLSYGEFKEPEFSDHCPTCIQLGGHNVADACTALGWRVPSHRVRHRRVAEARDSMIAHPLPNLAQGPDLDRCVRDIALARRDRKRFQTMLSIWFRYD</sequence>
<evidence type="ECO:0000313" key="2">
    <source>
        <dbReference type="Proteomes" id="UP000886595"/>
    </source>
</evidence>
<dbReference type="AlphaFoldDB" id="A0A8X7QTN4"/>
<accession>A0A8X7QTN4</accession>
<evidence type="ECO:0000313" key="1">
    <source>
        <dbReference type="EMBL" id="KAG2276514.1"/>
    </source>
</evidence>
<keyword evidence="2" id="KW-1185">Reference proteome</keyword>
<dbReference type="InterPro" id="IPR036691">
    <property type="entry name" value="Endo/exonu/phosph_ase_sf"/>
</dbReference>
<organism evidence="1 2">
    <name type="scientific">Brassica carinata</name>
    <name type="common">Ethiopian mustard</name>
    <name type="synonym">Abyssinian cabbage</name>
    <dbReference type="NCBI Taxonomy" id="52824"/>
    <lineage>
        <taxon>Eukaryota</taxon>
        <taxon>Viridiplantae</taxon>
        <taxon>Streptophyta</taxon>
        <taxon>Embryophyta</taxon>
        <taxon>Tracheophyta</taxon>
        <taxon>Spermatophyta</taxon>
        <taxon>Magnoliopsida</taxon>
        <taxon>eudicotyledons</taxon>
        <taxon>Gunneridae</taxon>
        <taxon>Pentapetalae</taxon>
        <taxon>rosids</taxon>
        <taxon>malvids</taxon>
        <taxon>Brassicales</taxon>
        <taxon>Brassicaceae</taxon>
        <taxon>Brassiceae</taxon>
        <taxon>Brassica</taxon>
    </lineage>
</organism>
<name>A0A8X7QTN4_BRACI</name>
<dbReference type="Proteomes" id="UP000886595">
    <property type="component" value="Unassembled WGS sequence"/>
</dbReference>
<reference evidence="1 2" key="1">
    <citation type="submission" date="2020-02" db="EMBL/GenBank/DDBJ databases">
        <authorList>
            <person name="Ma Q."/>
            <person name="Huang Y."/>
            <person name="Song X."/>
            <person name="Pei D."/>
        </authorList>
    </citation>
    <scope>NUCLEOTIDE SEQUENCE [LARGE SCALE GENOMIC DNA]</scope>
    <source>
        <strain evidence="1">Sxm20200214</strain>
        <tissue evidence="1">Leaf</tissue>
    </source>
</reference>
<dbReference type="PANTHER" id="PTHR33710:SF77">
    <property type="entry name" value="DNASE I-LIKE SUPERFAMILY PROTEIN"/>
    <property type="match status" value="1"/>
</dbReference>
<protein>
    <recommendedName>
        <fullName evidence="3">Exo_endo_phos domain-containing protein</fullName>
    </recommendedName>
</protein>
<gene>
    <name evidence="1" type="ORF">Bca52824_059069</name>
</gene>
<dbReference type="SUPFAM" id="SSF56219">
    <property type="entry name" value="DNase I-like"/>
    <property type="match status" value="1"/>
</dbReference>
<dbReference type="OrthoDB" id="1113098at2759"/>
<dbReference type="EMBL" id="JAAMPC010000012">
    <property type="protein sequence ID" value="KAG2276514.1"/>
    <property type="molecule type" value="Genomic_DNA"/>
</dbReference>
<dbReference type="PANTHER" id="PTHR33710">
    <property type="entry name" value="BNAC02G09200D PROTEIN"/>
    <property type="match status" value="1"/>
</dbReference>
<evidence type="ECO:0008006" key="3">
    <source>
        <dbReference type="Google" id="ProtNLM"/>
    </source>
</evidence>
<dbReference type="Gene3D" id="3.60.10.10">
    <property type="entry name" value="Endonuclease/exonuclease/phosphatase"/>
    <property type="match status" value="1"/>
</dbReference>